<gene>
    <name evidence="2" type="ORF">KUDE01_017700</name>
</gene>
<feature type="compositionally biased region" description="Polar residues" evidence="1">
    <location>
        <begin position="198"/>
        <end position="216"/>
    </location>
</feature>
<comment type="caution">
    <text evidence="2">The sequence shown here is derived from an EMBL/GenBank/DDBJ whole genome shotgun (WGS) entry which is preliminary data.</text>
</comment>
<reference evidence="2" key="1">
    <citation type="submission" date="2023-04" db="EMBL/GenBank/DDBJ databases">
        <title>Chromosome-level genome of Chaenocephalus aceratus.</title>
        <authorList>
            <person name="Park H."/>
        </authorList>
    </citation>
    <scope>NUCLEOTIDE SEQUENCE</scope>
    <source>
        <strain evidence="2">DE</strain>
        <tissue evidence="2">Muscle</tissue>
    </source>
</reference>
<dbReference type="EMBL" id="JASDAP010000008">
    <property type="protein sequence ID" value="KAK1898174.1"/>
    <property type="molecule type" value="Genomic_DNA"/>
</dbReference>
<sequence>MSGGVNVKSAPRAPPTSGIPLPHSLLPSSPKADTRRRAGDLPRPSTQTPKHTPTHTPTHTPRHSPLLCPRSSGIPGPSSRDPKRDTSLKSQLFQRVGALPAPQGSRSAYNSPLTERRTPPQHSKDTLDLGKLAPPLIPSQFPHDGNRNRNTPLPNKNQTWGTSNLRPPLQFRRADNSNSQATGGVTPQREADAPENRPAQSNNGNLQPSLDLTSYEQAIRVHSDSTSQSDEEMGTPEDGSPACSPCPLPLPPITFTMPIMSKTAVQMLDQHLQEEAASTETHTPKVNMATVAPFSYR</sequence>
<evidence type="ECO:0000313" key="2">
    <source>
        <dbReference type="EMBL" id="KAK1898174.1"/>
    </source>
</evidence>
<feature type="region of interest" description="Disordered" evidence="1">
    <location>
        <begin position="1"/>
        <end position="244"/>
    </location>
</feature>
<feature type="compositionally biased region" description="Polar residues" evidence="1">
    <location>
        <begin position="148"/>
        <end position="165"/>
    </location>
</feature>
<keyword evidence="3" id="KW-1185">Reference proteome</keyword>
<name>A0AAD9FDV5_DISEL</name>
<accession>A0AAD9FDV5</accession>
<feature type="compositionally biased region" description="Polar residues" evidence="1">
    <location>
        <begin position="176"/>
        <end position="185"/>
    </location>
</feature>
<evidence type="ECO:0000256" key="1">
    <source>
        <dbReference type="SAM" id="MobiDB-lite"/>
    </source>
</evidence>
<dbReference type="AlphaFoldDB" id="A0AAD9FDV5"/>
<evidence type="ECO:0000313" key="3">
    <source>
        <dbReference type="Proteomes" id="UP001228049"/>
    </source>
</evidence>
<feature type="compositionally biased region" description="Low complexity" evidence="1">
    <location>
        <begin position="20"/>
        <end position="30"/>
    </location>
</feature>
<feature type="compositionally biased region" description="Basic and acidic residues" evidence="1">
    <location>
        <begin position="114"/>
        <end position="128"/>
    </location>
</feature>
<dbReference type="Proteomes" id="UP001228049">
    <property type="component" value="Unassembled WGS sequence"/>
</dbReference>
<feature type="compositionally biased region" description="Polar residues" evidence="1">
    <location>
        <begin position="104"/>
        <end position="113"/>
    </location>
</feature>
<proteinExistence type="predicted"/>
<protein>
    <submittedName>
        <fullName evidence="2">AT hook-containing protein attf-4</fullName>
    </submittedName>
</protein>
<feature type="compositionally biased region" description="Low complexity" evidence="1">
    <location>
        <begin position="44"/>
        <end position="79"/>
    </location>
</feature>
<organism evidence="2 3">
    <name type="scientific">Dissostichus eleginoides</name>
    <name type="common">Patagonian toothfish</name>
    <name type="synonym">Dissostichus amissus</name>
    <dbReference type="NCBI Taxonomy" id="100907"/>
    <lineage>
        <taxon>Eukaryota</taxon>
        <taxon>Metazoa</taxon>
        <taxon>Chordata</taxon>
        <taxon>Craniata</taxon>
        <taxon>Vertebrata</taxon>
        <taxon>Euteleostomi</taxon>
        <taxon>Actinopterygii</taxon>
        <taxon>Neopterygii</taxon>
        <taxon>Teleostei</taxon>
        <taxon>Neoteleostei</taxon>
        <taxon>Acanthomorphata</taxon>
        <taxon>Eupercaria</taxon>
        <taxon>Perciformes</taxon>
        <taxon>Notothenioidei</taxon>
        <taxon>Nototheniidae</taxon>
        <taxon>Dissostichus</taxon>
    </lineage>
</organism>